<feature type="signal peptide" evidence="2">
    <location>
        <begin position="1"/>
        <end position="19"/>
    </location>
</feature>
<evidence type="ECO:0000313" key="3">
    <source>
        <dbReference type="EMBL" id="PNU01346.1"/>
    </source>
</evidence>
<name>A0A2K2FRE1_9CLOT</name>
<keyword evidence="4" id="KW-1185">Reference proteome</keyword>
<reference evidence="3 4" key="1">
    <citation type="submission" date="2017-06" db="EMBL/GenBank/DDBJ databases">
        <title>Investigating the central metabolism of Clostridium thermosuccinogenes.</title>
        <authorList>
            <person name="Koendjbiharie J.G."/>
            <person name="van Kranenburg R."/>
        </authorList>
    </citation>
    <scope>NUCLEOTIDE SEQUENCE [LARGE SCALE GENOMIC DNA]</scope>
    <source>
        <strain evidence="3 4">DSM 5806</strain>
    </source>
</reference>
<evidence type="ECO:0008006" key="5">
    <source>
        <dbReference type="Google" id="ProtNLM"/>
    </source>
</evidence>
<dbReference type="SUPFAM" id="SSF53850">
    <property type="entry name" value="Periplasmic binding protein-like II"/>
    <property type="match status" value="1"/>
</dbReference>
<organism evidence="3 4">
    <name type="scientific">Clostridium thermosuccinogenes</name>
    <dbReference type="NCBI Taxonomy" id="84032"/>
    <lineage>
        <taxon>Bacteria</taxon>
        <taxon>Bacillati</taxon>
        <taxon>Bacillota</taxon>
        <taxon>Clostridia</taxon>
        <taxon>Eubacteriales</taxon>
        <taxon>Clostridiaceae</taxon>
        <taxon>Clostridium</taxon>
    </lineage>
</organism>
<protein>
    <recommendedName>
        <fullName evidence="5">ABC transporter substrate-binding protein</fullName>
    </recommendedName>
</protein>
<accession>A0A2K2FRE1</accession>
<dbReference type="OrthoDB" id="2495637at2"/>
<dbReference type="Pfam" id="PF01547">
    <property type="entry name" value="SBP_bac_1"/>
    <property type="match status" value="1"/>
</dbReference>
<keyword evidence="2" id="KW-0732">Signal</keyword>
<gene>
    <name evidence="3" type="ORF">CDQ84_01380</name>
</gene>
<proteinExistence type="predicted"/>
<dbReference type="EMBL" id="NIOJ01000002">
    <property type="protein sequence ID" value="PNU01346.1"/>
    <property type="molecule type" value="Genomic_DNA"/>
</dbReference>
<sequence length="565" mass="63044">MIKKIIAVMVALALLFSVAACGGSSKSSDDSTTKTSTGSTSGGDSTTGENTAPKDIIEYTFLNCWNGGGGDFPDGFENSELVQKLTEITGVKLKVEVITSSEREKLATVFASGDLPDITNAPHWNTNPGGEGELIKNAAVEGLLLPLKNLIQKYPNIMRLYEIGAISQIYKERDIEHPDYNGEIYVIPTQTGRTKEDVTNWAYNLFARSDILEALNIKPEEVNSTEAIYDLLVKIKNGNFTDINGKPVIPGGTWHNGWSYGEFQRGFQTGNVTGWVMQDGKLINGIFTQNEIDKALFMRKLVAEGLFDPECFTQTDTMAKEKMITGRVAVFGCHYPNQYGFFKGTLYQTNPEMKYVPLGPILNQKGEAPAQIERVGRTGSPVLFFSKNIKDPDRALAFVDYINSDEGLELVTFGIEGKHYTKENGVPKYTEEWKNIKNTDSNKFKLEGFGLGGSFIGADPRKGWGWEEEYMEEGYVKAREINPLKFIDYKTADDVVDTWPGKAAYDEKMSTTNWGDELKKAYLAKSDEEAIAIIEAQRKRMIDAGYLEMEKFLNEEYAKDPKIIY</sequence>
<feature type="region of interest" description="Disordered" evidence="1">
    <location>
        <begin position="23"/>
        <end position="51"/>
    </location>
</feature>
<dbReference type="PROSITE" id="PS51257">
    <property type="entry name" value="PROKAR_LIPOPROTEIN"/>
    <property type="match status" value="1"/>
</dbReference>
<dbReference type="PANTHER" id="PTHR43649">
    <property type="entry name" value="ARABINOSE-BINDING PROTEIN-RELATED"/>
    <property type="match status" value="1"/>
</dbReference>
<evidence type="ECO:0000256" key="1">
    <source>
        <dbReference type="SAM" id="MobiDB-lite"/>
    </source>
</evidence>
<dbReference type="InterPro" id="IPR006059">
    <property type="entry name" value="SBP"/>
</dbReference>
<dbReference type="AlphaFoldDB" id="A0A2K2FRE1"/>
<dbReference type="PANTHER" id="PTHR43649:SF12">
    <property type="entry name" value="DIACETYLCHITOBIOSE BINDING PROTEIN DASA"/>
    <property type="match status" value="1"/>
</dbReference>
<comment type="caution">
    <text evidence="3">The sequence shown here is derived from an EMBL/GenBank/DDBJ whole genome shotgun (WGS) entry which is preliminary data.</text>
</comment>
<dbReference type="RefSeq" id="WP_103079926.1">
    <property type="nucleotide sequence ID" value="NZ_CP021850.1"/>
</dbReference>
<dbReference type="KEGG" id="cthd:CDO33_04355"/>
<feature type="chain" id="PRO_5039430169" description="ABC transporter substrate-binding protein" evidence="2">
    <location>
        <begin position="20"/>
        <end position="565"/>
    </location>
</feature>
<feature type="compositionally biased region" description="Low complexity" evidence="1">
    <location>
        <begin position="33"/>
        <end position="48"/>
    </location>
</feature>
<evidence type="ECO:0000256" key="2">
    <source>
        <dbReference type="SAM" id="SignalP"/>
    </source>
</evidence>
<dbReference type="InterPro" id="IPR050490">
    <property type="entry name" value="Bact_solute-bd_prot1"/>
</dbReference>
<dbReference type="Proteomes" id="UP000236151">
    <property type="component" value="Unassembled WGS sequence"/>
</dbReference>
<dbReference type="Gene3D" id="3.40.190.10">
    <property type="entry name" value="Periplasmic binding protein-like II"/>
    <property type="match status" value="2"/>
</dbReference>
<evidence type="ECO:0000313" key="4">
    <source>
        <dbReference type="Proteomes" id="UP000236151"/>
    </source>
</evidence>